<evidence type="ECO:0000313" key="5">
    <source>
        <dbReference type="EMBL" id="ARJ35765.1"/>
    </source>
</evidence>
<dbReference type="Gene3D" id="3.90.550.10">
    <property type="entry name" value="Spore Coat Polysaccharide Biosynthesis Protein SpsA, Chain A"/>
    <property type="match status" value="1"/>
</dbReference>
<keyword evidence="2" id="KW-0328">Glycosyltransferase</keyword>
<organism evidence="5">
    <name type="scientific">Escherichia coli</name>
    <dbReference type="NCBI Taxonomy" id="562"/>
    <lineage>
        <taxon>Bacteria</taxon>
        <taxon>Pseudomonadati</taxon>
        <taxon>Pseudomonadota</taxon>
        <taxon>Gammaproteobacteria</taxon>
        <taxon>Enterobacterales</taxon>
        <taxon>Enterobacteriaceae</taxon>
        <taxon>Escherichia</taxon>
    </lineage>
</organism>
<evidence type="ECO:0000256" key="3">
    <source>
        <dbReference type="ARBA" id="ARBA00022679"/>
    </source>
</evidence>
<dbReference type="Pfam" id="PF00535">
    <property type="entry name" value="Glycos_transf_2"/>
    <property type="match status" value="1"/>
</dbReference>
<dbReference type="GO" id="GO:0016757">
    <property type="term" value="F:glycosyltransferase activity"/>
    <property type="evidence" value="ECO:0007669"/>
    <property type="project" value="UniProtKB-KW"/>
</dbReference>
<evidence type="ECO:0000259" key="4">
    <source>
        <dbReference type="Pfam" id="PF00535"/>
    </source>
</evidence>
<sequence length="296" mass="34164">MNVVALIVTYNRLDKLKTTIEATLALPFQYIVVVNNASTDDTQSYLDSFCDERIKVLHREVNSGGAGGFKYGARWITENLSSDWVLFYDDDAYPHTDFYDNLIRWQVQQGTVYCCKVLDTENNLCKMNMPWKKYPHGILENIAYLRQPEKFIPNGQSKENVSSVSFVGMLIDIKLLSSSIDYIYDDLFIYFDDVYFSYNLRLNAIPIIYVPELIIIHDVDTRTMPMSYWKLYYLVRNLILSRVLFPKKAPFSRIDILLRVLKYFLIGIKNPDPKKAIGGIIKGISDGVKGRRGQGI</sequence>
<evidence type="ECO:0000256" key="1">
    <source>
        <dbReference type="ARBA" id="ARBA00006739"/>
    </source>
</evidence>
<reference evidence="5" key="1">
    <citation type="journal article" date="2017" name="Glycobiology">
        <title>A gene cluster at an unusual chromosomal location responsible for the novel O-antigen synthesis in Escherichia coli O62 by the ABC transporter-dependent pathway.</title>
        <authorList>
            <person name="Hou X."/>
            <person name="Perepelov A.V."/>
            <person name="Guo X."/>
            <person name="Senchenkova S.N."/>
            <person name="Shashkov A.S."/>
            <person name="Liu B."/>
            <person name="Knirel Y.A."/>
            <person name="Wang L."/>
        </authorList>
    </citation>
    <scope>NUCLEOTIDE SEQUENCE</scope>
    <source>
        <strain evidence="5">O62</strain>
    </source>
</reference>
<protein>
    <submittedName>
        <fullName evidence="5">GT2 family glycosyl transferase</fullName>
    </submittedName>
</protein>
<dbReference type="PANTHER" id="PTHR43179:SF12">
    <property type="entry name" value="GALACTOFURANOSYLTRANSFERASE GLFT2"/>
    <property type="match status" value="1"/>
</dbReference>
<dbReference type="InterPro" id="IPR001173">
    <property type="entry name" value="Glyco_trans_2-like"/>
</dbReference>
<gene>
    <name evidence="5" type="primary">wfdJ</name>
</gene>
<evidence type="ECO:0000256" key="2">
    <source>
        <dbReference type="ARBA" id="ARBA00022676"/>
    </source>
</evidence>
<accession>A0A1W6AWI7</accession>
<keyword evidence="3 5" id="KW-0808">Transferase</keyword>
<dbReference type="AlphaFoldDB" id="A0A1W6AWI7"/>
<dbReference type="SUPFAM" id="SSF53448">
    <property type="entry name" value="Nucleotide-diphospho-sugar transferases"/>
    <property type="match status" value="1"/>
</dbReference>
<dbReference type="PANTHER" id="PTHR43179">
    <property type="entry name" value="RHAMNOSYLTRANSFERASE WBBL"/>
    <property type="match status" value="1"/>
</dbReference>
<feature type="domain" description="Glycosyltransferase 2-like" evidence="4">
    <location>
        <begin position="6"/>
        <end position="123"/>
    </location>
</feature>
<dbReference type="InterPro" id="IPR029044">
    <property type="entry name" value="Nucleotide-diphossugar_trans"/>
</dbReference>
<proteinExistence type="inferred from homology"/>
<dbReference type="EMBL" id="KY379508">
    <property type="protein sequence ID" value="ARJ35765.1"/>
    <property type="molecule type" value="Genomic_DNA"/>
</dbReference>
<comment type="similarity">
    <text evidence="1">Belongs to the glycosyltransferase 2 family.</text>
</comment>
<name>A0A1W6AWI7_ECOLX</name>
<dbReference type="RefSeq" id="WP_042896053.1">
    <property type="nucleotide sequence ID" value="NZ_CP053211.1"/>
</dbReference>